<organism evidence="1 2">
    <name type="scientific">Parabacteroides merdae</name>
    <dbReference type="NCBI Taxonomy" id="46503"/>
    <lineage>
        <taxon>Bacteria</taxon>
        <taxon>Pseudomonadati</taxon>
        <taxon>Bacteroidota</taxon>
        <taxon>Bacteroidia</taxon>
        <taxon>Bacteroidales</taxon>
        <taxon>Tannerellaceae</taxon>
        <taxon>Parabacteroides</taxon>
    </lineage>
</organism>
<reference evidence="1 2" key="1">
    <citation type="journal article" date="2019" name="Nat. Med.">
        <title>A library of human gut bacterial isolates paired with longitudinal multiomics data enables mechanistic microbiome research.</title>
        <authorList>
            <person name="Poyet M."/>
            <person name="Groussin M."/>
            <person name="Gibbons S.M."/>
            <person name="Avila-Pacheco J."/>
            <person name="Jiang X."/>
            <person name="Kearney S.M."/>
            <person name="Perrotta A.R."/>
            <person name="Berdy B."/>
            <person name="Zhao S."/>
            <person name="Lieberman T.D."/>
            <person name="Swanson P.K."/>
            <person name="Smith M."/>
            <person name="Roesemann S."/>
            <person name="Alexander J.E."/>
            <person name="Rich S.A."/>
            <person name="Livny J."/>
            <person name="Vlamakis H."/>
            <person name="Clish C."/>
            <person name="Bullock K."/>
            <person name="Deik A."/>
            <person name="Scott J."/>
            <person name="Pierce K.A."/>
            <person name="Xavier R.J."/>
            <person name="Alm E.J."/>
        </authorList>
    </citation>
    <scope>NUCLEOTIDE SEQUENCE [LARGE SCALE GENOMIC DNA]</scope>
    <source>
        <strain evidence="1 2">BIOML-A16</strain>
    </source>
</reference>
<dbReference type="RefSeq" id="WP_164727970.1">
    <property type="nucleotide sequence ID" value="NZ_WNCS01000010.1"/>
</dbReference>
<evidence type="ECO:0000313" key="2">
    <source>
        <dbReference type="Proteomes" id="UP000448908"/>
    </source>
</evidence>
<gene>
    <name evidence="1" type="ORF">GMD92_02635</name>
</gene>
<dbReference type="Proteomes" id="UP000448908">
    <property type="component" value="Unassembled WGS sequence"/>
</dbReference>
<evidence type="ECO:0000313" key="1">
    <source>
        <dbReference type="EMBL" id="MTU68006.1"/>
    </source>
</evidence>
<proteinExistence type="predicted"/>
<comment type="caution">
    <text evidence="1">The sequence shown here is derived from an EMBL/GenBank/DDBJ whole genome shotgun (WGS) entry which is preliminary data.</text>
</comment>
<name>A0AA43W2S6_9BACT</name>
<accession>A0AA43W2S6</accession>
<protein>
    <submittedName>
        <fullName evidence="1">Uncharacterized protein</fullName>
    </submittedName>
</protein>
<dbReference type="EMBL" id="WNDA01000003">
    <property type="protein sequence ID" value="MTU68006.1"/>
    <property type="molecule type" value="Genomic_DNA"/>
</dbReference>
<sequence>MSVFRYPKYKIRIDPDSDKTQGLQTGDIVHRQYAGRERSVYSLMAVLETGVETVGNREAPYFVGALLDGDEPQNGELLDFVRITNLFDSTRSGALYLTASDSEAPYMDVIDGMATERSLCYPGMAGGIPDIPDKSRYAVSGDGLAADYRAADAEASRIVRLTRTVPSSDGTPFGLKQTLEESVGHPERLLVSFKVRASKELADIPISFGYTNGNKTDAEDRICVSTWWEYRLWVLTVEYPKQYSRSFLVDLTRQLTSEGDWCEIADLNIVRLSSVAAYSDATKVRVGKVAGVVDPVFGVLDGYGAYFQNLYATRNVNIAGTLTAGDENGFSSTFYVGKIHKNVIPNSLGCAFNGATAVEIPTPVGIGKSVRIMADSRLMLQSADWRKARVGSYYCFSVWIKSDEAGTFRLHQDEHLIGEVDITVIGRWQRYKAVFPVRASEALPMTLGITSSVPLLLTAPQLEAGRTATPYQATDEVLSYTEDYGAWFSKGGIGGTIQHPLLRLDEDGSVSSRDGSFVINPDGTGHFAGGRFKWSRDTIELRDVTIRWEDLDEQAQEQLKPRSVSLTGGTAFHFADESASVSEPASIDIIATEYNFSPTTRRWEYQAADGTWKDAGCRNALFHLTPGFHGWEGREVLTLRYTAASGGEEYTAAHTVFKLTDGESAYTVYVESKNGTTFRNGIVSTVLRARVYKGGEEITGHIPDSGFRWYRTSADSAGDERWNATPHHGQEITITGEDVCRKAVFDCEVEITNDNQ</sequence>
<dbReference type="AlphaFoldDB" id="A0AA43W2S6"/>